<evidence type="ECO:0008006" key="3">
    <source>
        <dbReference type="Google" id="ProtNLM"/>
    </source>
</evidence>
<dbReference type="InterPro" id="IPR012334">
    <property type="entry name" value="Pectin_lyas_fold"/>
</dbReference>
<proteinExistence type="predicted"/>
<sequence length="307" mass="32460">MSESIDLIDPSEQGFVSGLFASSSQTASGRGGDIKVTTTDFNIVDGAGVSVSGAGVGDSGNIDIEAVKLFLENSSITAQSVSGKGGNINLSILESLILRNNSTISTRAGTENSGGGNGGNITINGGLVVAVPEENSDINANAFQGDGGNILINTPGLFGIQFREQTTPQSDITASSEFGIDGDFNLNLQELDITSGLIELPQNLTDAADRISAGCPTDEEARFVTSGRGGIPRNPRQALQNEIILQDLRNTVNSEQLSVSSTRRINNDKKIKEATRWIVNQNGDIEFIADNRHINKENIFNKNSCQK</sequence>
<evidence type="ECO:0000313" key="2">
    <source>
        <dbReference type="Proteomes" id="UP000218418"/>
    </source>
</evidence>
<organism evidence="1 2">
    <name type="scientific">Calothrix parasitica NIES-267</name>
    <dbReference type="NCBI Taxonomy" id="1973488"/>
    <lineage>
        <taxon>Bacteria</taxon>
        <taxon>Bacillati</taxon>
        <taxon>Cyanobacteriota</taxon>
        <taxon>Cyanophyceae</taxon>
        <taxon>Nostocales</taxon>
        <taxon>Calotrichaceae</taxon>
        <taxon>Calothrix</taxon>
    </lineage>
</organism>
<dbReference type="AlphaFoldDB" id="A0A1Z4LT46"/>
<keyword evidence="2" id="KW-1185">Reference proteome</keyword>
<dbReference type="OrthoDB" id="526886at2"/>
<dbReference type="EMBL" id="AP018227">
    <property type="protein sequence ID" value="BAY84331.1"/>
    <property type="molecule type" value="Genomic_DNA"/>
</dbReference>
<gene>
    <name evidence="1" type="ORF">NIES267_38270</name>
</gene>
<reference evidence="1 2" key="1">
    <citation type="submission" date="2017-06" db="EMBL/GenBank/DDBJ databases">
        <title>Genome sequencing of cyanobaciteial culture collection at National Institute for Environmental Studies (NIES).</title>
        <authorList>
            <person name="Hirose Y."/>
            <person name="Shimura Y."/>
            <person name="Fujisawa T."/>
            <person name="Nakamura Y."/>
            <person name="Kawachi M."/>
        </authorList>
    </citation>
    <scope>NUCLEOTIDE SEQUENCE [LARGE SCALE GENOMIC DNA]</scope>
    <source>
        <strain evidence="1 2">NIES-267</strain>
    </source>
</reference>
<evidence type="ECO:0000313" key="1">
    <source>
        <dbReference type="EMBL" id="BAY84331.1"/>
    </source>
</evidence>
<name>A0A1Z4LT46_9CYAN</name>
<dbReference type="Proteomes" id="UP000218418">
    <property type="component" value="Chromosome"/>
</dbReference>
<dbReference type="Gene3D" id="2.160.20.10">
    <property type="entry name" value="Single-stranded right-handed beta-helix, Pectin lyase-like"/>
    <property type="match status" value="1"/>
</dbReference>
<accession>A0A1Z4LT46</accession>
<protein>
    <recommendedName>
        <fullName evidence="3">Filamentous hemagglutinin outer membrane protein</fullName>
    </recommendedName>
</protein>